<dbReference type="AlphaFoldDB" id="G7YYV4"/>
<organism evidence="1 2">
    <name type="scientific">Clonorchis sinensis</name>
    <name type="common">Chinese liver fluke</name>
    <dbReference type="NCBI Taxonomy" id="79923"/>
    <lineage>
        <taxon>Eukaryota</taxon>
        <taxon>Metazoa</taxon>
        <taxon>Spiralia</taxon>
        <taxon>Lophotrochozoa</taxon>
        <taxon>Platyhelminthes</taxon>
        <taxon>Trematoda</taxon>
        <taxon>Digenea</taxon>
        <taxon>Opisthorchiida</taxon>
        <taxon>Opisthorchiata</taxon>
        <taxon>Opisthorchiidae</taxon>
        <taxon>Clonorchis</taxon>
    </lineage>
</organism>
<name>G7YYV4_CLOSI</name>
<gene>
    <name evidence="1" type="ORF">CLF_113601</name>
</gene>
<accession>G7YYV4</accession>
<proteinExistence type="predicted"/>
<dbReference type="EMBL" id="DF145375">
    <property type="protein sequence ID" value="GAA58133.1"/>
    <property type="molecule type" value="Genomic_DNA"/>
</dbReference>
<keyword evidence="2" id="KW-1185">Reference proteome</keyword>
<evidence type="ECO:0000313" key="1">
    <source>
        <dbReference type="EMBL" id="GAA58133.1"/>
    </source>
</evidence>
<reference evidence="1" key="1">
    <citation type="journal article" date="2011" name="Genome Biol.">
        <title>The draft genome of the carcinogenic human liver fluke Clonorchis sinensis.</title>
        <authorList>
            <person name="Wang X."/>
            <person name="Chen W."/>
            <person name="Huang Y."/>
            <person name="Sun J."/>
            <person name="Men J."/>
            <person name="Liu H."/>
            <person name="Luo F."/>
            <person name="Guo L."/>
            <person name="Lv X."/>
            <person name="Deng C."/>
            <person name="Zhou C."/>
            <person name="Fan Y."/>
            <person name="Li X."/>
            <person name="Huang L."/>
            <person name="Hu Y."/>
            <person name="Liang C."/>
            <person name="Hu X."/>
            <person name="Xu J."/>
            <person name="Yu X."/>
        </authorList>
    </citation>
    <scope>NUCLEOTIDE SEQUENCE [LARGE SCALE GENOMIC DNA]</scope>
    <source>
        <strain evidence="1">Henan</strain>
    </source>
</reference>
<reference key="2">
    <citation type="submission" date="2011-10" db="EMBL/GenBank/DDBJ databases">
        <title>The genome and transcriptome sequence of Clonorchis sinensis provide insights into the carcinogenic liver fluke.</title>
        <authorList>
            <person name="Wang X."/>
            <person name="Huang Y."/>
            <person name="Chen W."/>
            <person name="Liu H."/>
            <person name="Guo L."/>
            <person name="Chen Y."/>
            <person name="Luo F."/>
            <person name="Zhou W."/>
            <person name="Sun J."/>
            <person name="Mao Q."/>
            <person name="Liang P."/>
            <person name="Zhou C."/>
            <person name="Tian Y."/>
            <person name="Men J."/>
            <person name="Lv X."/>
            <person name="Huang L."/>
            <person name="Zhou J."/>
            <person name="Hu Y."/>
            <person name="Li R."/>
            <person name="Zhang F."/>
            <person name="Lei H."/>
            <person name="Li X."/>
            <person name="Hu X."/>
            <person name="Liang C."/>
            <person name="Xu J."/>
            <person name="Wu Z."/>
            <person name="Yu X."/>
        </authorList>
    </citation>
    <scope>NUCLEOTIDE SEQUENCE</scope>
    <source>
        <strain>Henan</strain>
    </source>
</reference>
<sequence length="185" mass="21010">MDTDAAKQWSLDWHLPLNDEKCVHTPFEGESANAFAVHYENGPEDITRIDAKKDLGTWLSSNMPSPHHVKSAKKAFAVLPMIRRTTSRVTHMDFKTLYGPYFRPLLEYANEVAYSGRKNEVTPIERVQRAATKTIAGLQSVDYEALIAVLDPGSTVTSKETQYSFNSVRTRLGQWISHRRPKCTR</sequence>
<evidence type="ECO:0000313" key="2">
    <source>
        <dbReference type="Proteomes" id="UP000008909"/>
    </source>
</evidence>
<dbReference type="Proteomes" id="UP000008909">
    <property type="component" value="Unassembled WGS sequence"/>
</dbReference>
<protein>
    <submittedName>
        <fullName evidence="1">Uncharacterized protein</fullName>
    </submittedName>
</protein>